<feature type="transmembrane region" description="Helical" evidence="11">
    <location>
        <begin position="316"/>
        <end position="335"/>
    </location>
</feature>
<dbReference type="PANTHER" id="PTHR43045">
    <property type="entry name" value="SHIKIMATE TRANSPORTER"/>
    <property type="match status" value="1"/>
</dbReference>
<feature type="transmembrane region" description="Helical" evidence="11">
    <location>
        <begin position="197"/>
        <end position="216"/>
    </location>
</feature>
<feature type="transmembrane region" description="Helical" evidence="11">
    <location>
        <begin position="61"/>
        <end position="84"/>
    </location>
</feature>
<feature type="transmembrane region" description="Helical" evidence="11">
    <location>
        <begin position="409"/>
        <end position="430"/>
    </location>
</feature>
<feature type="transmembrane region" description="Helical" evidence="11">
    <location>
        <begin position="381"/>
        <end position="403"/>
    </location>
</feature>
<evidence type="ECO:0000256" key="4">
    <source>
        <dbReference type="ARBA" id="ARBA00022475"/>
    </source>
</evidence>
<dbReference type="InterPro" id="IPR005829">
    <property type="entry name" value="Sugar_transporter_CS"/>
</dbReference>
<keyword evidence="14" id="KW-1185">Reference proteome</keyword>
<comment type="function">
    <text evidence="9">May be a proton symporter involved in the uptake of osmolytes such as proline and glycine betaine.</text>
</comment>
<dbReference type="InterPro" id="IPR036259">
    <property type="entry name" value="MFS_trans_sf"/>
</dbReference>
<dbReference type="InterPro" id="IPR020846">
    <property type="entry name" value="MFS_dom"/>
</dbReference>
<dbReference type="PROSITE" id="PS00217">
    <property type="entry name" value="SUGAR_TRANSPORT_2"/>
    <property type="match status" value="1"/>
</dbReference>
<keyword evidence="3" id="KW-0813">Transport</keyword>
<dbReference type="RefSeq" id="WP_096799222.1">
    <property type="nucleotide sequence ID" value="NZ_CP023564.1"/>
</dbReference>
<feature type="transmembrane region" description="Helical" evidence="11">
    <location>
        <begin position="121"/>
        <end position="141"/>
    </location>
</feature>
<keyword evidence="6" id="KW-0769">Symport</keyword>
<dbReference type="KEGG" id="bgg:CFK41_08240"/>
<dbReference type="FunFam" id="1.20.1250.20:FF:000001">
    <property type="entry name" value="Dicarboxylate MFS transporter"/>
    <property type="match status" value="1"/>
</dbReference>
<dbReference type="PANTHER" id="PTHR43045:SF1">
    <property type="entry name" value="SHIKIMATE TRANSPORTER"/>
    <property type="match status" value="1"/>
</dbReference>
<evidence type="ECO:0000256" key="3">
    <source>
        <dbReference type="ARBA" id="ARBA00022448"/>
    </source>
</evidence>
<evidence type="ECO:0000256" key="7">
    <source>
        <dbReference type="ARBA" id="ARBA00022989"/>
    </source>
</evidence>
<evidence type="ECO:0000256" key="6">
    <source>
        <dbReference type="ARBA" id="ARBA00022847"/>
    </source>
</evidence>
<evidence type="ECO:0000313" key="13">
    <source>
        <dbReference type="EMBL" id="ATG54757.1"/>
    </source>
</evidence>
<dbReference type="EMBL" id="CP023564">
    <property type="protein sequence ID" value="ATG54757.1"/>
    <property type="molecule type" value="Genomic_DNA"/>
</dbReference>
<evidence type="ECO:0000256" key="2">
    <source>
        <dbReference type="ARBA" id="ARBA00008240"/>
    </source>
</evidence>
<protein>
    <recommendedName>
        <fullName evidence="10">Putative proline/betaine transporter</fullName>
    </recommendedName>
</protein>
<evidence type="ECO:0000256" key="1">
    <source>
        <dbReference type="ARBA" id="ARBA00004651"/>
    </source>
</evidence>
<feature type="transmembrane region" description="Helical" evidence="11">
    <location>
        <begin position="96"/>
        <end position="115"/>
    </location>
</feature>
<dbReference type="CDD" id="cd17369">
    <property type="entry name" value="MFS_ShiA_like"/>
    <property type="match status" value="1"/>
</dbReference>
<comment type="subcellular location">
    <subcellularLocation>
        <location evidence="1">Cell membrane</location>
        <topology evidence="1">Multi-pass membrane protein</topology>
    </subcellularLocation>
</comment>
<evidence type="ECO:0000256" key="11">
    <source>
        <dbReference type="SAM" id="Phobius"/>
    </source>
</evidence>
<dbReference type="OrthoDB" id="8953821at2"/>
<feature type="transmembrane region" description="Helical" evidence="11">
    <location>
        <begin position="162"/>
        <end position="185"/>
    </location>
</feature>
<sequence length="446" mass="47429">MTTTLPPAEAAQPELAPPRERRRVLGSAFAGTTIEWYDFYLYGTASALVFNTQFFPSDNPLASTLASFSTLAIGFLMRPLGGIVAGHLGDRIGRKALLVASLLVMGIASLLIGLLPNHEAIGAWAAVALVLLRMVQGFATGAEWGGSALLSVEHAPAARRGLYGSFTQVGSAAGMLLATGAFLVVRSLTTAEQFADFGWRIPFLASAVLVVLALWIRLGVQDAPEFTAVRREGRTASAPVREVLTRHRRPLLIIVAQRIAQNSIYFLIAVYLLSYLSDTRGDDTSGVTAVMIASAVGLVTTPLWGMLSDRVGRRPVTVFGYVAIAVFVWVLFTYLGASSLALLPLVVILGMNIAHDAVYGPQAAWFAEQFPVEVRYSGVNMGYQLGSVIGGGIMPLLAAVLYAAGGGTPWLICLYVTAISVISLVATLFAEDPHGRALRAARAPRP</sequence>
<evidence type="ECO:0000256" key="5">
    <source>
        <dbReference type="ARBA" id="ARBA00022692"/>
    </source>
</evidence>
<dbReference type="SUPFAM" id="SSF103473">
    <property type="entry name" value="MFS general substrate transporter"/>
    <property type="match status" value="1"/>
</dbReference>
<feature type="transmembrane region" description="Helical" evidence="11">
    <location>
        <begin position="285"/>
        <end position="304"/>
    </location>
</feature>
<dbReference type="GO" id="GO:0015293">
    <property type="term" value="F:symporter activity"/>
    <property type="evidence" value="ECO:0007669"/>
    <property type="project" value="UniProtKB-KW"/>
</dbReference>
<comment type="similarity">
    <text evidence="2">Belongs to the major facilitator superfamily. Metabolite:H+ Symporter (MHS) family (TC 2.A.1.6) family.</text>
</comment>
<accession>A0A291GX27</accession>
<dbReference type="PROSITE" id="PS50850">
    <property type="entry name" value="MFS"/>
    <property type="match status" value="1"/>
</dbReference>
<evidence type="ECO:0000256" key="10">
    <source>
        <dbReference type="ARBA" id="ARBA00039918"/>
    </source>
</evidence>
<dbReference type="Gene3D" id="1.20.1250.20">
    <property type="entry name" value="MFS general substrate transporter like domains"/>
    <property type="match status" value="2"/>
</dbReference>
<organism evidence="13 14">
    <name type="scientific">Brachybacterium ginsengisoli</name>
    <dbReference type="NCBI Taxonomy" id="1331682"/>
    <lineage>
        <taxon>Bacteria</taxon>
        <taxon>Bacillati</taxon>
        <taxon>Actinomycetota</taxon>
        <taxon>Actinomycetes</taxon>
        <taxon>Micrococcales</taxon>
        <taxon>Dermabacteraceae</taxon>
        <taxon>Brachybacterium</taxon>
    </lineage>
</organism>
<dbReference type="Pfam" id="PF07690">
    <property type="entry name" value="MFS_1"/>
    <property type="match status" value="1"/>
</dbReference>
<dbReference type="GO" id="GO:0005886">
    <property type="term" value="C:plasma membrane"/>
    <property type="evidence" value="ECO:0007669"/>
    <property type="project" value="UniProtKB-SubCell"/>
</dbReference>
<dbReference type="Proteomes" id="UP000217889">
    <property type="component" value="Chromosome"/>
</dbReference>
<keyword evidence="8 11" id="KW-0472">Membrane</keyword>
<keyword evidence="5 11" id="KW-0812">Transmembrane</keyword>
<feature type="transmembrane region" description="Helical" evidence="11">
    <location>
        <begin position="251"/>
        <end position="273"/>
    </location>
</feature>
<dbReference type="InterPro" id="IPR011701">
    <property type="entry name" value="MFS"/>
</dbReference>
<evidence type="ECO:0000256" key="9">
    <source>
        <dbReference type="ARBA" id="ARBA00037295"/>
    </source>
</evidence>
<keyword evidence="7 11" id="KW-1133">Transmembrane helix</keyword>
<gene>
    <name evidence="13" type="ORF">CFK41_08240</name>
</gene>
<keyword evidence="4" id="KW-1003">Cell membrane</keyword>
<evidence type="ECO:0000256" key="8">
    <source>
        <dbReference type="ARBA" id="ARBA00023136"/>
    </source>
</evidence>
<evidence type="ECO:0000313" key="14">
    <source>
        <dbReference type="Proteomes" id="UP000217889"/>
    </source>
</evidence>
<dbReference type="AlphaFoldDB" id="A0A291GX27"/>
<feature type="domain" description="Major facilitator superfamily (MFS) profile" evidence="12">
    <location>
        <begin position="24"/>
        <end position="435"/>
    </location>
</feature>
<name>A0A291GX27_9MICO</name>
<reference evidence="13 14" key="1">
    <citation type="journal article" date="2014" name="Int. J. Syst. Evol. Microbiol.">
        <title>Brachybacterium ginsengisoli sp. nov., isolated from soil of a ginseng field.</title>
        <authorList>
            <person name="Hoang V.A."/>
            <person name="Kim Y.J."/>
            <person name="Nguyen N.L."/>
            <person name="Yang D.C."/>
        </authorList>
    </citation>
    <scope>NUCLEOTIDE SEQUENCE [LARGE SCALE GENOMIC DNA]</scope>
    <source>
        <strain evidence="13 14">DCY80</strain>
    </source>
</reference>
<proteinExistence type="inferred from homology"/>
<evidence type="ECO:0000259" key="12">
    <source>
        <dbReference type="PROSITE" id="PS50850"/>
    </source>
</evidence>